<dbReference type="SUPFAM" id="SSF48371">
    <property type="entry name" value="ARM repeat"/>
    <property type="match status" value="1"/>
</dbReference>
<reference evidence="4 5" key="1">
    <citation type="journal article" date="2020" name="Sci. Rep.">
        <title>A novel cyanobacterial geosmin producer, revising GeoA distribution and dispersion patterns in Bacteria.</title>
        <authorList>
            <person name="Churro C."/>
            <person name="Semedo-Aguiar A.P."/>
            <person name="Silva A.D."/>
            <person name="Pereira-Leal J.B."/>
            <person name="Leite R.B."/>
        </authorList>
    </citation>
    <scope>NUCLEOTIDE SEQUENCE [LARGE SCALE GENOMIC DNA]</scope>
    <source>
        <strain evidence="4 5">IPMA8</strain>
    </source>
</reference>
<sequence length="324" mass="37334">MTLTSLNQALHRILKWLEEHKPEAISLLQPGLSNNEIEELVKDLSIQFPQELYDLYKWKNGSEDSLGIANAAYIFEYFSFYPLETAIEQYRSKLNFNKQWRNNIYSSSWMELFFCYIPEVGGYVLVDGSQEISQVIFAYHKDADDITKKYTNLTSMITTIAECYETGAYSITKDEYFTGSQTKDHQKAHQIWCKHNSEIVDSLLEKLQKLSSYQSFIDIAADIRELKDPRTVKLLIRALERPVLTFDDLCIQEFAAEMLGELGDAGAVESLISALQNDSWMTQYWTARSLGQVKSKPANDPWIEPLKDSNNRVREMAVWALGEI</sequence>
<dbReference type="InterPro" id="IPR018958">
    <property type="entry name" value="Knr4/Smi1-like_dom"/>
</dbReference>
<evidence type="ECO:0000259" key="3">
    <source>
        <dbReference type="SMART" id="SM00860"/>
    </source>
</evidence>
<evidence type="ECO:0000256" key="1">
    <source>
        <dbReference type="ARBA" id="ARBA00022549"/>
    </source>
</evidence>
<organism evidence="4 5">
    <name type="scientific">Microcoleus asticus IPMA8</name>
    <dbReference type="NCBI Taxonomy" id="2563858"/>
    <lineage>
        <taxon>Bacteria</taxon>
        <taxon>Bacillati</taxon>
        <taxon>Cyanobacteriota</taxon>
        <taxon>Cyanophyceae</taxon>
        <taxon>Oscillatoriophycideae</taxon>
        <taxon>Oscillatoriales</taxon>
        <taxon>Microcoleaceae</taxon>
        <taxon>Microcoleus</taxon>
        <taxon>Microcoleus asticus</taxon>
    </lineage>
</organism>
<accession>A0ABX2CV32</accession>
<evidence type="ECO:0000313" key="4">
    <source>
        <dbReference type="EMBL" id="NQE34274.1"/>
    </source>
</evidence>
<keyword evidence="5" id="KW-1185">Reference proteome</keyword>
<dbReference type="RefSeq" id="WP_172186886.1">
    <property type="nucleotide sequence ID" value="NZ_CAWPPK010000201.1"/>
</dbReference>
<keyword evidence="2" id="KW-0605">Phycobilisome</keyword>
<protein>
    <recommendedName>
        <fullName evidence="3">Knr4/Smi1-like domain-containing protein</fullName>
    </recommendedName>
</protein>
<dbReference type="Gene3D" id="3.40.1580.10">
    <property type="entry name" value="SMI1/KNR4-like"/>
    <property type="match status" value="1"/>
</dbReference>
<dbReference type="EMBL" id="SRRZ01000028">
    <property type="protein sequence ID" value="NQE34274.1"/>
    <property type="molecule type" value="Genomic_DNA"/>
</dbReference>
<dbReference type="SUPFAM" id="SSF160631">
    <property type="entry name" value="SMI1/KNR4-like"/>
    <property type="match status" value="1"/>
</dbReference>
<dbReference type="Pfam" id="PF13646">
    <property type="entry name" value="HEAT_2"/>
    <property type="match status" value="1"/>
</dbReference>
<comment type="caution">
    <text evidence="4">The sequence shown here is derived from an EMBL/GenBank/DDBJ whole genome shotgun (WGS) entry which is preliminary data.</text>
</comment>
<evidence type="ECO:0000256" key="2">
    <source>
        <dbReference type="ARBA" id="ARBA00022738"/>
    </source>
</evidence>
<gene>
    <name evidence="4" type="ORF">E5S67_01998</name>
</gene>
<feature type="domain" description="Knr4/Smi1-like" evidence="3">
    <location>
        <begin position="31"/>
        <end position="206"/>
    </location>
</feature>
<dbReference type="Proteomes" id="UP000702425">
    <property type="component" value="Unassembled WGS sequence"/>
</dbReference>
<dbReference type="InterPro" id="IPR011989">
    <property type="entry name" value="ARM-like"/>
</dbReference>
<dbReference type="Gene3D" id="1.25.10.10">
    <property type="entry name" value="Leucine-rich Repeat Variant"/>
    <property type="match status" value="1"/>
</dbReference>
<proteinExistence type="predicted"/>
<dbReference type="SMART" id="SM00860">
    <property type="entry name" value="SMI1_KNR4"/>
    <property type="match status" value="1"/>
</dbReference>
<evidence type="ECO:0000313" key="5">
    <source>
        <dbReference type="Proteomes" id="UP000702425"/>
    </source>
</evidence>
<dbReference type="InterPro" id="IPR037883">
    <property type="entry name" value="Knr4/Smi1-like_sf"/>
</dbReference>
<dbReference type="Pfam" id="PF09346">
    <property type="entry name" value="SMI1_KNR4"/>
    <property type="match status" value="1"/>
</dbReference>
<name>A0ABX2CV32_9CYAN</name>
<keyword evidence="1" id="KW-0042">Antenna complex</keyword>
<dbReference type="InterPro" id="IPR016024">
    <property type="entry name" value="ARM-type_fold"/>
</dbReference>